<comment type="similarity">
    <text evidence="7">Belongs to the protein kinase superfamily.</text>
</comment>
<dbReference type="SMART" id="SM00220">
    <property type="entry name" value="S_TKc"/>
    <property type="match status" value="1"/>
</dbReference>
<dbReference type="AlphaFoldDB" id="A0A1J4JQJ4"/>
<dbReference type="PANTHER" id="PTHR24346">
    <property type="entry name" value="MAP/MICROTUBULE AFFINITY-REGULATING KINASE"/>
    <property type="match status" value="1"/>
</dbReference>
<evidence type="ECO:0000256" key="5">
    <source>
        <dbReference type="ARBA" id="ARBA00048679"/>
    </source>
</evidence>
<dbReference type="CDD" id="cd14003">
    <property type="entry name" value="STKc_AMPK-like"/>
    <property type="match status" value="1"/>
</dbReference>
<dbReference type="GO" id="GO:0035556">
    <property type="term" value="P:intracellular signal transduction"/>
    <property type="evidence" value="ECO:0007669"/>
    <property type="project" value="TreeGrafter"/>
</dbReference>
<dbReference type="InterPro" id="IPR008271">
    <property type="entry name" value="Ser/Thr_kinase_AS"/>
</dbReference>
<dbReference type="PROSITE" id="PS00108">
    <property type="entry name" value="PROTEIN_KINASE_ST"/>
    <property type="match status" value="1"/>
</dbReference>
<proteinExistence type="inferred from homology"/>
<dbReference type="InterPro" id="IPR000719">
    <property type="entry name" value="Prot_kinase_dom"/>
</dbReference>
<dbReference type="FunFam" id="1.10.510.10:FF:000592">
    <property type="entry name" value="CAMK family protein kinase"/>
    <property type="match status" value="1"/>
</dbReference>
<dbReference type="GO" id="GO:0005524">
    <property type="term" value="F:ATP binding"/>
    <property type="evidence" value="ECO:0007669"/>
    <property type="project" value="UniProtKB-UniRule"/>
</dbReference>
<dbReference type="SUPFAM" id="SSF56112">
    <property type="entry name" value="Protein kinase-like (PK-like)"/>
    <property type="match status" value="1"/>
</dbReference>
<keyword evidence="10" id="KW-1185">Reference proteome</keyword>
<evidence type="ECO:0000256" key="3">
    <source>
        <dbReference type="ARBA" id="ARBA00022840"/>
    </source>
</evidence>
<comment type="catalytic activity">
    <reaction evidence="5">
        <text>L-seryl-[protein] + ATP = O-phospho-L-seryl-[protein] + ADP + H(+)</text>
        <dbReference type="Rhea" id="RHEA:17989"/>
        <dbReference type="Rhea" id="RHEA-COMP:9863"/>
        <dbReference type="Rhea" id="RHEA-COMP:11604"/>
        <dbReference type="ChEBI" id="CHEBI:15378"/>
        <dbReference type="ChEBI" id="CHEBI:29999"/>
        <dbReference type="ChEBI" id="CHEBI:30616"/>
        <dbReference type="ChEBI" id="CHEBI:83421"/>
        <dbReference type="ChEBI" id="CHEBI:456216"/>
        <dbReference type="EC" id="2.7.11.1"/>
    </reaction>
</comment>
<dbReference type="EC" id="2.7.11.1" evidence="1"/>
<dbReference type="GO" id="GO:0004674">
    <property type="term" value="F:protein serine/threonine kinase activity"/>
    <property type="evidence" value="ECO:0007669"/>
    <property type="project" value="UniProtKB-KW"/>
</dbReference>
<comment type="caution">
    <text evidence="9">The sequence shown here is derived from an EMBL/GenBank/DDBJ whole genome shotgun (WGS) entry which is preliminary data.</text>
</comment>
<comment type="catalytic activity">
    <reaction evidence="4">
        <text>L-threonyl-[protein] + ATP = O-phospho-L-threonyl-[protein] + ADP + H(+)</text>
        <dbReference type="Rhea" id="RHEA:46608"/>
        <dbReference type="Rhea" id="RHEA-COMP:11060"/>
        <dbReference type="Rhea" id="RHEA-COMP:11605"/>
        <dbReference type="ChEBI" id="CHEBI:15378"/>
        <dbReference type="ChEBI" id="CHEBI:30013"/>
        <dbReference type="ChEBI" id="CHEBI:30616"/>
        <dbReference type="ChEBI" id="CHEBI:61977"/>
        <dbReference type="ChEBI" id="CHEBI:456216"/>
        <dbReference type="EC" id="2.7.11.1"/>
    </reaction>
</comment>
<evidence type="ECO:0000313" key="9">
    <source>
        <dbReference type="EMBL" id="OHS99508.1"/>
    </source>
</evidence>
<dbReference type="PROSITE" id="PS00107">
    <property type="entry name" value="PROTEIN_KINASE_ATP"/>
    <property type="match status" value="1"/>
</dbReference>
<evidence type="ECO:0000256" key="4">
    <source>
        <dbReference type="ARBA" id="ARBA00047899"/>
    </source>
</evidence>
<dbReference type="GeneID" id="94844145"/>
<feature type="domain" description="Protein kinase" evidence="8">
    <location>
        <begin position="13"/>
        <end position="267"/>
    </location>
</feature>
<dbReference type="InterPro" id="IPR017441">
    <property type="entry name" value="Protein_kinase_ATP_BS"/>
</dbReference>
<feature type="binding site" evidence="6">
    <location>
        <position position="42"/>
    </location>
    <ligand>
        <name>ATP</name>
        <dbReference type="ChEBI" id="CHEBI:30616"/>
    </ligand>
</feature>
<keyword evidence="7" id="KW-0723">Serine/threonine-protein kinase</keyword>
<sequence length="417" mass="47485">METDAKAFTVGCYQIGKKIGQGSFAKVREGIHIPTQTRVAVKVISKKSFENDADAHQRFSRELRAFSSCEHPFIARFYDLVEEDANYYIIQELAEGGNMLDMVNSKGKLSIEEIRHYFTQILSAIEYLHKKMHVMHRDLKAENVLLDRNYNVRLIDFGLCNILQCEEQIMNTAVGSPAYAPPEMIQGHSYNHAADIWSLGILLFAIANCQLPFEDANTQRLLHKIVFTQPNYPPSFPLLLTDLLKRMLDKNPETRITLDEIKAHPFVADYVKTEKIIQNCSGDFDDIILSQLGKQGYDVNKIVQDIQTNKSSQESVAYHICKRKIIMNQMKIAGIMKSEKSEALIRMSQSDDIFKPKQPALLPSIYGTPNRPTGKTPTMLIAKTPPKPEITTRFPTINLPIHKVKTRTNLYKGKRIL</sequence>
<keyword evidence="2 6" id="KW-0547">Nucleotide-binding</keyword>
<dbReference type="OrthoDB" id="193931at2759"/>
<dbReference type="PROSITE" id="PS50011">
    <property type="entry name" value="PROTEIN_KINASE_DOM"/>
    <property type="match status" value="1"/>
</dbReference>
<keyword evidence="9" id="KW-0418">Kinase</keyword>
<evidence type="ECO:0000256" key="2">
    <source>
        <dbReference type="ARBA" id="ARBA00022741"/>
    </source>
</evidence>
<evidence type="ECO:0000256" key="6">
    <source>
        <dbReference type="PROSITE-ProRule" id="PRU10141"/>
    </source>
</evidence>
<accession>A0A1J4JQJ4</accession>
<evidence type="ECO:0000259" key="8">
    <source>
        <dbReference type="PROSITE" id="PS50011"/>
    </source>
</evidence>
<organism evidence="9 10">
    <name type="scientific">Tritrichomonas foetus</name>
    <dbReference type="NCBI Taxonomy" id="1144522"/>
    <lineage>
        <taxon>Eukaryota</taxon>
        <taxon>Metamonada</taxon>
        <taxon>Parabasalia</taxon>
        <taxon>Tritrichomonadida</taxon>
        <taxon>Tritrichomonadidae</taxon>
        <taxon>Tritrichomonas</taxon>
    </lineage>
</organism>
<dbReference type="Gene3D" id="1.10.510.10">
    <property type="entry name" value="Transferase(Phosphotransferase) domain 1"/>
    <property type="match status" value="1"/>
</dbReference>
<evidence type="ECO:0000256" key="1">
    <source>
        <dbReference type="ARBA" id="ARBA00012513"/>
    </source>
</evidence>
<dbReference type="EMBL" id="MLAK01001002">
    <property type="protein sequence ID" value="OHS99508.1"/>
    <property type="molecule type" value="Genomic_DNA"/>
</dbReference>
<dbReference type="GO" id="GO:0005737">
    <property type="term" value="C:cytoplasm"/>
    <property type="evidence" value="ECO:0007669"/>
    <property type="project" value="TreeGrafter"/>
</dbReference>
<protein>
    <recommendedName>
        <fullName evidence="1">non-specific serine/threonine protein kinase</fullName>
        <ecNumber evidence="1">2.7.11.1</ecNumber>
    </recommendedName>
</protein>
<evidence type="ECO:0000313" key="10">
    <source>
        <dbReference type="Proteomes" id="UP000179807"/>
    </source>
</evidence>
<keyword evidence="9" id="KW-0808">Transferase</keyword>
<evidence type="ECO:0000256" key="7">
    <source>
        <dbReference type="RuleBase" id="RU000304"/>
    </source>
</evidence>
<dbReference type="VEuPathDB" id="TrichDB:TRFO_34050"/>
<name>A0A1J4JQJ4_9EUKA</name>
<dbReference type="PANTHER" id="PTHR24346:SF75">
    <property type="entry name" value="AURORA KINASE"/>
    <property type="match status" value="1"/>
</dbReference>
<dbReference type="InterPro" id="IPR011009">
    <property type="entry name" value="Kinase-like_dom_sf"/>
</dbReference>
<dbReference type="RefSeq" id="XP_068352645.1">
    <property type="nucleotide sequence ID" value="XM_068509441.1"/>
</dbReference>
<dbReference type="Pfam" id="PF00069">
    <property type="entry name" value="Pkinase"/>
    <property type="match status" value="1"/>
</dbReference>
<keyword evidence="3 6" id="KW-0067">ATP-binding</keyword>
<gene>
    <name evidence="9" type="ORF">TRFO_34050</name>
</gene>
<dbReference type="Proteomes" id="UP000179807">
    <property type="component" value="Unassembled WGS sequence"/>
</dbReference>
<reference evidence="9" key="1">
    <citation type="submission" date="2016-10" db="EMBL/GenBank/DDBJ databases">
        <authorList>
            <person name="Benchimol M."/>
            <person name="Almeida L.G."/>
            <person name="Vasconcelos A.T."/>
            <person name="Perreira-Neves A."/>
            <person name="Rosa I.A."/>
            <person name="Tasca T."/>
            <person name="Bogo M.R."/>
            <person name="de Souza W."/>
        </authorList>
    </citation>
    <scope>NUCLEOTIDE SEQUENCE [LARGE SCALE GENOMIC DNA]</scope>
    <source>
        <strain evidence="9">K</strain>
    </source>
</reference>